<reference evidence="1" key="1">
    <citation type="submission" date="2023-04" db="EMBL/GenBank/DDBJ databases">
        <title>Draft Genome sequencing of Naganishia species isolated from polar environments using Oxford Nanopore Technology.</title>
        <authorList>
            <person name="Leo P."/>
            <person name="Venkateswaran K."/>
        </authorList>
    </citation>
    <scope>NUCLEOTIDE SEQUENCE</scope>
    <source>
        <strain evidence="1">MNA-CCFEE 5261</strain>
    </source>
</reference>
<comment type="caution">
    <text evidence="1">The sequence shown here is derived from an EMBL/GenBank/DDBJ whole genome shotgun (WGS) entry which is preliminary data.</text>
</comment>
<organism evidence="1 2">
    <name type="scientific">Naganishia cerealis</name>
    <dbReference type="NCBI Taxonomy" id="610337"/>
    <lineage>
        <taxon>Eukaryota</taxon>
        <taxon>Fungi</taxon>
        <taxon>Dikarya</taxon>
        <taxon>Basidiomycota</taxon>
        <taxon>Agaricomycotina</taxon>
        <taxon>Tremellomycetes</taxon>
        <taxon>Filobasidiales</taxon>
        <taxon>Filobasidiaceae</taxon>
        <taxon>Naganishia</taxon>
    </lineage>
</organism>
<accession>A0ACC2VJ10</accession>
<dbReference type="EMBL" id="JASBWR010000070">
    <property type="protein sequence ID" value="KAJ9099399.1"/>
    <property type="molecule type" value="Genomic_DNA"/>
</dbReference>
<protein>
    <submittedName>
        <fullName evidence="1">Uncharacterized protein</fullName>
    </submittedName>
</protein>
<dbReference type="Proteomes" id="UP001241377">
    <property type="component" value="Unassembled WGS sequence"/>
</dbReference>
<proteinExistence type="predicted"/>
<evidence type="ECO:0000313" key="1">
    <source>
        <dbReference type="EMBL" id="KAJ9099399.1"/>
    </source>
</evidence>
<keyword evidence="2" id="KW-1185">Reference proteome</keyword>
<evidence type="ECO:0000313" key="2">
    <source>
        <dbReference type="Proteomes" id="UP001241377"/>
    </source>
</evidence>
<name>A0ACC2VJ10_9TREE</name>
<sequence length="193" mass="21522">MNKIEQASNLKVKITTLLDQTTTGTIYATASNQQVIALKVKSTKSGEQSFKFINTAFIKSIQVLPPFPSKKNGFNALKGQPILYHLPIEKLDQSLQRALEESPNPPPHDVPRQERKPVASKVFRHLADAFGKSNVKWDNDKIIVNDKISVSRPFTLGKNNVVSLVSNAKDDLDKVQAAIREFWLTLDNEKKGG</sequence>
<gene>
    <name evidence="1" type="ORF">QFC19_006011</name>
</gene>